<comment type="similarity">
    <text evidence="1 9">Belongs to the ferritin family.</text>
</comment>
<sequence>MDSSISKGPFPEEYRVSLNQVASYQMHISDVYLSMACHYNEETGMPPFALFFEEQAEVKREQPKQLLRYLRNREGMICLPVFKRPYTDVWGGAVQTLTFALKTENELTKMLEDLKTSASQTGEIPLLPIVEMILFKQKRNTDYLKSQLSCQKRLEEPMEQESLSEEPAAASSQKS</sequence>
<evidence type="ECO:0000256" key="4">
    <source>
        <dbReference type="ARBA" id="ARBA00023002"/>
    </source>
</evidence>
<comment type="catalytic activity">
    <reaction evidence="7">
        <text>4 Fe(2+) + O2 + 4 H(+) = 4 Fe(3+) + 2 H2O</text>
        <dbReference type="Rhea" id="RHEA:11148"/>
        <dbReference type="ChEBI" id="CHEBI:15377"/>
        <dbReference type="ChEBI" id="CHEBI:15378"/>
        <dbReference type="ChEBI" id="CHEBI:15379"/>
        <dbReference type="ChEBI" id="CHEBI:29033"/>
        <dbReference type="ChEBI" id="CHEBI:29034"/>
        <dbReference type="EC" id="1.16.3.1"/>
    </reaction>
</comment>
<dbReference type="InterPro" id="IPR009040">
    <property type="entry name" value="Ferritin-like_diiron"/>
</dbReference>
<evidence type="ECO:0000256" key="6">
    <source>
        <dbReference type="ARBA" id="ARBA00025111"/>
    </source>
</evidence>
<evidence type="ECO:0000313" key="12">
    <source>
        <dbReference type="Proteomes" id="UP001732720"/>
    </source>
</evidence>
<keyword evidence="3 8" id="KW-0479">Metal-binding</keyword>
<dbReference type="InterPro" id="IPR008331">
    <property type="entry name" value="Ferritin_DPS_dom"/>
</dbReference>
<dbReference type="GeneID" id="109677783"/>
<accession>A0A8B7TN92</accession>
<evidence type="ECO:0000313" key="13">
    <source>
        <dbReference type="RefSeq" id="XP_020009174.1"/>
    </source>
</evidence>
<dbReference type="InterPro" id="IPR012347">
    <property type="entry name" value="Ferritin-like"/>
</dbReference>
<dbReference type="OrthoDB" id="186462at2759"/>
<evidence type="ECO:0000256" key="8">
    <source>
        <dbReference type="PIRSR" id="PIRSR601519-1"/>
    </source>
</evidence>
<dbReference type="InterPro" id="IPR009078">
    <property type="entry name" value="Ferritin-like_SF"/>
</dbReference>
<keyword evidence="12" id="KW-1185">Reference proteome</keyword>
<proteinExistence type="inferred from homology"/>
<dbReference type="InterPro" id="IPR001519">
    <property type="entry name" value="Ferritin"/>
</dbReference>
<dbReference type="PROSITE" id="PS50905">
    <property type="entry name" value="FERRITIN_LIKE"/>
    <property type="match status" value="1"/>
</dbReference>
<protein>
    <recommendedName>
        <fullName evidence="9">Ferritin</fullName>
    </recommendedName>
</protein>
<dbReference type="Proteomes" id="UP001732720">
    <property type="component" value="Chromosome 1"/>
</dbReference>
<dbReference type="GO" id="GO:0008198">
    <property type="term" value="F:ferrous iron binding"/>
    <property type="evidence" value="ECO:0007669"/>
    <property type="project" value="TreeGrafter"/>
</dbReference>
<evidence type="ECO:0000256" key="3">
    <source>
        <dbReference type="ARBA" id="ARBA00022723"/>
    </source>
</evidence>
<name>A0A8B7TN92_CASCN</name>
<gene>
    <name evidence="13" type="primary">LOC109677783</name>
</gene>
<evidence type="ECO:0000256" key="2">
    <source>
        <dbReference type="ARBA" id="ARBA00022434"/>
    </source>
</evidence>
<dbReference type="PANTHER" id="PTHR11431">
    <property type="entry name" value="FERRITIN"/>
    <property type="match status" value="1"/>
</dbReference>
<comment type="function">
    <text evidence="9">Stores iron in a soluble, non-toxic, readily available form. Important for iron homeostasis. Iron is taken up in the ferrous form and deposited as ferric hydroxides after oxidation.</text>
</comment>
<dbReference type="GO" id="GO:0006879">
    <property type="term" value="P:intracellular iron ion homeostasis"/>
    <property type="evidence" value="ECO:0007669"/>
    <property type="project" value="UniProtKB-KW"/>
</dbReference>
<feature type="region of interest" description="Disordered" evidence="10">
    <location>
        <begin position="155"/>
        <end position="175"/>
    </location>
</feature>
<keyword evidence="4" id="KW-0560">Oxidoreductase</keyword>
<dbReference type="AlphaFoldDB" id="A0A8B7TN92"/>
<feature type="binding site" evidence="8">
    <location>
        <position position="104"/>
    </location>
    <ligand>
        <name>Fe cation</name>
        <dbReference type="ChEBI" id="CHEBI:24875"/>
        <label>1</label>
    </ligand>
</feature>
<dbReference type="GO" id="GO:0004322">
    <property type="term" value="F:ferroxidase activity"/>
    <property type="evidence" value="ECO:0007669"/>
    <property type="project" value="UniProtKB-EC"/>
</dbReference>
<dbReference type="GO" id="GO:0005737">
    <property type="term" value="C:cytoplasm"/>
    <property type="evidence" value="ECO:0007669"/>
    <property type="project" value="TreeGrafter"/>
</dbReference>
<dbReference type="SUPFAM" id="SSF47240">
    <property type="entry name" value="Ferritin-like"/>
    <property type="match status" value="1"/>
</dbReference>
<dbReference type="RefSeq" id="XP_020009174.1">
    <property type="nucleotide sequence ID" value="XM_020153585.1"/>
</dbReference>
<feature type="compositionally biased region" description="Low complexity" evidence="10">
    <location>
        <begin position="165"/>
        <end position="175"/>
    </location>
</feature>
<keyword evidence="2 9" id="KW-0409">Iron storage</keyword>
<dbReference type="Gene3D" id="1.20.1260.10">
    <property type="match status" value="1"/>
</dbReference>
<keyword evidence="5 8" id="KW-0408">Iron</keyword>
<evidence type="ECO:0000259" key="11">
    <source>
        <dbReference type="PROSITE" id="PS50905"/>
    </source>
</evidence>
<reference evidence="13" key="1">
    <citation type="submission" date="2025-08" db="UniProtKB">
        <authorList>
            <consortium name="RefSeq"/>
        </authorList>
    </citation>
    <scope>IDENTIFICATION</scope>
    <source>
        <tissue evidence="13">Leukocyte</tissue>
    </source>
</reference>
<dbReference type="GO" id="GO:0008199">
    <property type="term" value="F:ferric iron binding"/>
    <property type="evidence" value="ECO:0007669"/>
    <property type="project" value="InterPro"/>
</dbReference>
<dbReference type="GO" id="GO:0006826">
    <property type="term" value="P:iron ion transport"/>
    <property type="evidence" value="ECO:0007669"/>
    <property type="project" value="InterPro"/>
</dbReference>
<evidence type="ECO:0000256" key="1">
    <source>
        <dbReference type="ARBA" id="ARBA00007513"/>
    </source>
</evidence>
<dbReference type="PANTHER" id="PTHR11431:SF54">
    <property type="entry name" value="FERRITIN"/>
    <property type="match status" value="1"/>
</dbReference>
<comment type="function">
    <text evidence="6">Stores iron in a soluble, non-toxic, readily available form. Important for iron homeostasis. Has ferroxidase activity. Iron is taken up in the ferrous form and deposited as ferric hydroxides after oxidation.</text>
</comment>
<evidence type="ECO:0000256" key="9">
    <source>
        <dbReference type="RuleBase" id="RU361145"/>
    </source>
</evidence>
<feature type="domain" description="Ferritin-like diiron" evidence="11">
    <location>
        <begin position="8"/>
        <end position="155"/>
    </location>
</feature>
<evidence type="ECO:0000256" key="5">
    <source>
        <dbReference type="ARBA" id="ARBA00023004"/>
    </source>
</evidence>
<organism evidence="13">
    <name type="scientific">Castor canadensis</name>
    <name type="common">American beaver</name>
    <dbReference type="NCBI Taxonomy" id="51338"/>
    <lineage>
        <taxon>Eukaryota</taxon>
        <taxon>Metazoa</taxon>
        <taxon>Chordata</taxon>
        <taxon>Craniata</taxon>
        <taxon>Vertebrata</taxon>
        <taxon>Euteleostomi</taxon>
        <taxon>Mammalia</taxon>
        <taxon>Eutheria</taxon>
        <taxon>Euarchontoglires</taxon>
        <taxon>Glires</taxon>
        <taxon>Rodentia</taxon>
        <taxon>Castorimorpha</taxon>
        <taxon>Castoridae</taxon>
        <taxon>Castor</taxon>
    </lineage>
</organism>
<dbReference type="KEGG" id="ccan:109677783"/>
<evidence type="ECO:0000256" key="10">
    <source>
        <dbReference type="SAM" id="MobiDB-lite"/>
    </source>
</evidence>
<evidence type="ECO:0000256" key="7">
    <source>
        <dbReference type="ARBA" id="ARBA00047990"/>
    </source>
</evidence>
<dbReference type="Pfam" id="PF00210">
    <property type="entry name" value="Ferritin"/>
    <property type="match status" value="1"/>
</dbReference>